<dbReference type="GO" id="GO:0051321">
    <property type="term" value="P:meiotic cell cycle"/>
    <property type="evidence" value="ECO:0007669"/>
    <property type="project" value="UniProtKB-KW"/>
</dbReference>
<dbReference type="GO" id="GO:0005524">
    <property type="term" value="F:ATP binding"/>
    <property type="evidence" value="ECO:0007669"/>
    <property type="project" value="UniProtKB-KW"/>
</dbReference>
<evidence type="ECO:0000256" key="10">
    <source>
        <dbReference type="ARBA" id="ARBA00048988"/>
    </source>
</evidence>
<evidence type="ECO:0000256" key="6">
    <source>
        <dbReference type="ARBA" id="ARBA00023235"/>
    </source>
</evidence>
<dbReference type="InterPro" id="IPR011545">
    <property type="entry name" value="DEAD/DEAH_box_helicase_dom"/>
</dbReference>
<dbReference type="SMART" id="SM00487">
    <property type="entry name" value="DEXDc"/>
    <property type="match status" value="1"/>
</dbReference>
<dbReference type="SUPFAM" id="SSF52540">
    <property type="entry name" value="P-loop containing nucleoside triphosphate hydrolases"/>
    <property type="match status" value="1"/>
</dbReference>
<dbReference type="GO" id="GO:0003676">
    <property type="term" value="F:nucleic acid binding"/>
    <property type="evidence" value="ECO:0007669"/>
    <property type="project" value="InterPro"/>
</dbReference>
<dbReference type="EMBL" id="HACM01002304">
    <property type="protein sequence ID" value="CRZ02746.1"/>
    <property type="molecule type" value="Transcribed_RNA"/>
</dbReference>
<keyword evidence="7" id="KW-0469">Meiosis</keyword>
<evidence type="ECO:0000259" key="12">
    <source>
        <dbReference type="PROSITE" id="PS51194"/>
    </source>
</evidence>
<accession>A0A0H5QMZ0</accession>
<keyword evidence="3" id="KW-0378">Hydrolase</keyword>
<evidence type="ECO:0000256" key="4">
    <source>
        <dbReference type="ARBA" id="ARBA00022806"/>
    </source>
</evidence>
<dbReference type="Gene3D" id="1.10.10.10">
    <property type="entry name" value="Winged helix-like DNA-binding domain superfamily/Winged helix DNA-binding domain"/>
    <property type="match status" value="1"/>
</dbReference>
<keyword evidence="6" id="KW-0413">Isomerase</keyword>
<keyword evidence="4" id="KW-0347">Helicase</keyword>
<dbReference type="Pfam" id="PF00270">
    <property type="entry name" value="DEAD"/>
    <property type="match status" value="1"/>
</dbReference>
<dbReference type="SUPFAM" id="SSF158702">
    <property type="entry name" value="Sec63 N-terminal domain-like"/>
    <property type="match status" value="1"/>
</dbReference>
<keyword evidence="2" id="KW-0547">Nucleotide-binding</keyword>
<feature type="domain" description="Helicase ATP-binding" evidence="11">
    <location>
        <begin position="66"/>
        <end position="254"/>
    </location>
</feature>
<evidence type="ECO:0000256" key="5">
    <source>
        <dbReference type="ARBA" id="ARBA00022840"/>
    </source>
</evidence>
<dbReference type="SUPFAM" id="SSF46785">
    <property type="entry name" value="Winged helix' DNA-binding domain"/>
    <property type="match status" value="1"/>
</dbReference>
<dbReference type="InterPro" id="IPR036388">
    <property type="entry name" value="WH-like_DNA-bd_sf"/>
</dbReference>
<dbReference type="InterPro" id="IPR004179">
    <property type="entry name" value="Sec63-dom"/>
</dbReference>
<sequence>MEGSLVQEFFREQYGTPQPKRPRIDISDHLQPAQESLRSLNELELIHRSVFSGYKTFNRVQSIVFEDLYHSDKSIVVAAPTASGKTVLFELAILRLFSSQQDRSRFKAVYIAPLKALCNEKLQSWQSRFGNLGLKCCEFTGDSNNDVNRIASNHIIITTPEKLDASSRRWQENKFFFDNIGLMMIDEVHTVGEPRGRGICLEALITRCLTMGIRKKEQNDNCPASTMRFVAVSATVPNADELGSWLQAKHFQFGDNFRPVPLQYHVFGYPIRKQQSYYPFDMSLNYKVFDIIRQYSSGRPALVFCSSRAGCLKCAKQVLESAASSGFRFVKDHEHEQSLKVHSQQLKDASLRDIFCRGVAIHTAALSAEDRQLILGNFVAGRILVLCATTTLAQGVNLPAGLVIVKGTQVYNKSPSGFTEHSSATILQMIGRAGRPQFDDFGVAIVMTTANMGTFYENLLKGQKPIESHLLAGNAAEHLNAEISMRTINTVHEAVKWMQNTFGSVRMKKCPSQFGISAREIEDPAAYQTVLENRIRHSIATLESAGMVESQLLDSRVIPTRLGVTMAKFYLKIPTARLIADIPRNIDMCGLINIIASSIEFVDMPIRQGEKAPLNAANNKETIRFAFKGKVKTLVHKISILLLCALQSASSSPFQLNLLDQDLKNALDIAKRITRAVTEYHGASDKSFSVYLNSLLLHKAFERRMWHDSQYSVRQIEGIGMKKAAQLIAAGITSIDKLREISSGKIEALCDRNPPFGFQVKQRLCGFPMIELRIQIPDTTNTLRSYPVKIMVQQICPDFCCSQYSPIILLAGLSDDRHLLSRKFNLPNGTSSHEYSIMVPSDAEGLELHVHAIHEDKIGCDQHVHQPLCMTSNDVALLQPSVAVPVERLAKKQDVWSQQTKFMRQQLASIVPESKKMRLHTATRQTQPEVSMTQNPQQRLLLSHRTNSSDMQSNIGYSRPRLGITSWKLPSPEATIIHGREINADEMSESRANQTIPERVLDKPIFGISNMFNAVSDTASTVSMRNRDGVCDHNIGTRHFEPSDYDETHNLRVSSGHGAIPLEPYRYSGGVSATPSSCIFDTFEKNDFQNRSCVPQIPQLQFEQNPDFCSSQLIFGDIFAEQQ</sequence>
<evidence type="ECO:0000256" key="3">
    <source>
        <dbReference type="ARBA" id="ARBA00022801"/>
    </source>
</evidence>
<protein>
    <recommendedName>
        <fullName evidence="9">DNA 3'-5' helicase</fullName>
        <ecNumber evidence="9">5.6.2.4</ecNumber>
    </recommendedName>
</protein>
<dbReference type="InterPro" id="IPR027417">
    <property type="entry name" value="P-loop_NTPase"/>
</dbReference>
<dbReference type="SMART" id="SM00490">
    <property type="entry name" value="HELICc"/>
    <property type="match status" value="1"/>
</dbReference>
<dbReference type="CDD" id="cd18795">
    <property type="entry name" value="SF2_C_Ski2"/>
    <property type="match status" value="1"/>
</dbReference>
<name>A0A0H5QMZ0_9EUKA</name>
<dbReference type="Gene3D" id="3.40.50.300">
    <property type="entry name" value="P-loop containing nucleotide triphosphate hydrolases"/>
    <property type="match status" value="2"/>
</dbReference>
<evidence type="ECO:0000259" key="11">
    <source>
        <dbReference type="PROSITE" id="PS51192"/>
    </source>
</evidence>
<dbReference type="PANTHER" id="PTHR47835:SF3">
    <property type="entry name" value="HELICASE FOR MEIOSIS 1"/>
    <property type="match status" value="1"/>
</dbReference>
<dbReference type="InterPro" id="IPR036390">
    <property type="entry name" value="WH_DNA-bd_sf"/>
</dbReference>
<dbReference type="InterPro" id="IPR001650">
    <property type="entry name" value="Helicase_C-like"/>
</dbReference>
<dbReference type="SMART" id="SM00973">
    <property type="entry name" value="Sec63"/>
    <property type="match status" value="1"/>
</dbReference>
<evidence type="ECO:0000313" key="13">
    <source>
        <dbReference type="EMBL" id="CRZ02746.1"/>
    </source>
</evidence>
<evidence type="ECO:0000256" key="2">
    <source>
        <dbReference type="ARBA" id="ARBA00022741"/>
    </source>
</evidence>
<evidence type="ECO:0000256" key="8">
    <source>
        <dbReference type="ARBA" id="ARBA00034617"/>
    </source>
</evidence>
<dbReference type="PANTHER" id="PTHR47835">
    <property type="entry name" value="HFM1, ATP DEPENDENT DNA HELICASE HOMOLOG"/>
    <property type="match status" value="1"/>
</dbReference>
<evidence type="ECO:0000256" key="7">
    <source>
        <dbReference type="ARBA" id="ARBA00023254"/>
    </source>
</evidence>
<dbReference type="GO" id="GO:0016787">
    <property type="term" value="F:hydrolase activity"/>
    <property type="evidence" value="ECO:0007669"/>
    <property type="project" value="UniProtKB-KW"/>
</dbReference>
<dbReference type="Pfam" id="PF00271">
    <property type="entry name" value="Helicase_C"/>
    <property type="match status" value="1"/>
</dbReference>
<comment type="catalytic activity">
    <reaction evidence="8">
        <text>Couples ATP hydrolysis with the unwinding of duplex DNA by translocating in the 3'-5' direction.</text>
        <dbReference type="EC" id="5.6.2.4"/>
    </reaction>
</comment>
<dbReference type="EC" id="5.6.2.4" evidence="9"/>
<dbReference type="Pfam" id="PF02889">
    <property type="entry name" value="Sec63"/>
    <property type="match status" value="1"/>
</dbReference>
<comment type="similarity">
    <text evidence="1">Belongs to the helicase family. SKI2 subfamily.</text>
</comment>
<organism evidence="13">
    <name type="scientific">Spongospora subterranea</name>
    <dbReference type="NCBI Taxonomy" id="70186"/>
    <lineage>
        <taxon>Eukaryota</taxon>
        <taxon>Sar</taxon>
        <taxon>Rhizaria</taxon>
        <taxon>Endomyxa</taxon>
        <taxon>Phytomyxea</taxon>
        <taxon>Plasmodiophorida</taxon>
        <taxon>Plasmodiophoridae</taxon>
        <taxon>Spongospora</taxon>
    </lineage>
</organism>
<evidence type="ECO:0000256" key="9">
    <source>
        <dbReference type="ARBA" id="ARBA00034808"/>
    </source>
</evidence>
<keyword evidence="5" id="KW-0067">ATP-binding</keyword>
<dbReference type="InterPro" id="IPR057842">
    <property type="entry name" value="WH_MER3"/>
</dbReference>
<dbReference type="InterPro" id="IPR052247">
    <property type="entry name" value="Meiotic_Crossover_Helicase"/>
</dbReference>
<feature type="domain" description="Helicase C-terminal" evidence="12">
    <location>
        <begin position="287"/>
        <end position="496"/>
    </location>
</feature>
<dbReference type="Pfam" id="PF23445">
    <property type="entry name" value="WHD_SNRNP200"/>
    <property type="match status" value="1"/>
</dbReference>
<dbReference type="PROSITE" id="PS51192">
    <property type="entry name" value="HELICASE_ATP_BIND_1"/>
    <property type="match status" value="1"/>
</dbReference>
<dbReference type="PROSITE" id="PS51194">
    <property type="entry name" value="HELICASE_CTER"/>
    <property type="match status" value="1"/>
</dbReference>
<evidence type="ECO:0000256" key="1">
    <source>
        <dbReference type="ARBA" id="ARBA00010140"/>
    </source>
</evidence>
<dbReference type="InterPro" id="IPR014001">
    <property type="entry name" value="Helicase_ATP-bd"/>
</dbReference>
<dbReference type="GO" id="GO:0043138">
    <property type="term" value="F:3'-5' DNA helicase activity"/>
    <property type="evidence" value="ECO:0007669"/>
    <property type="project" value="UniProtKB-EC"/>
</dbReference>
<comment type="catalytic activity">
    <reaction evidence="10">
        <text>ATP + H2O = ADP + phosphate + H(+)</text>
        <dbReference type="Rhea" id="RHEA:13065"/>
        <dbReference type="ChEBI" id="CHEBI:15377"/>
        <dbReference type="ChEBI" id="CHEBI:15378"/>
        <dbReference type="ChEBI" id="CHEBI:30616"/>
        <dbReference type="ChEBI" id="CHEBI:43474"/>
        <dbReference type="ChEBI" id="CHEBI:456216"/>
        <dbReference type="EC" id="5.6.2.4"/>
    </reaction>
</comment>
<dbReference type="Gene3D" id="1.10.3380.10">
    <property type="entry name" value="Sec63 N-terminal domain-like domain"/>
    <property type="match status" value="1"/>
</dbReference>
<proteinExistence type="inferred from homology"/>
<dbReference type="AlphaFoldDB" id="A0A0H5QMZ0"/>
<reference evidence="13" key="1">
    <citation type="submission" date="2015-04" db="EMBL/GenBank/DDBJ databases">
        <title>The genome sequence of the plant pathogenic Rhizarian Plasmodiophora brassicae reveals insights in its biotrophic life cycle and the origin of chitin synthesis.</title>
        <authorList>
            <person name="Schwelm A."/>
            <person name="Fogelqvist J."/>
            <person name="Knaust A."/>
            <person name="Julke S."/>
            <person name="Lilja T."/>
            <person name="Dhandapani V."/>
            <person name="Bonilla-Rosso G."/>
            <person name="Karlsson M."/>
            <person name="Shevchenko A."/>
            <person name="Choi S.R."/>
            <person name="Kim H.G."/>
            <person name="Park J.Y."/>
            <person name="Lim Y.P."/>
            <person name="Ludwig-Muller J."/>
            <person name="Dixelius C."/>
        </authorList>
    </citation>
    <scope>NUCLEOTIDE SEQUENCE</scope>
    <source>
        <tissue evidence="13">Potato root galls</tissue>
    </source>
</reference>